<keyword evidence="5" id="KW-0472">Membrane</keyword>
<comment type="caution">
    <text evidence="7">The sequence shown here is derived from an EMBL/GenBank/DDBJ whole genome shotgun (WGS) entry which is preliminary data.</text>
</comment>
<accession>A0ABW3KHE3</accession>
<organism evidence="7 8">
    <name type="scientific">Oceanisphaera ostreae</name>
    <dbReference type="NCBI Taxonomy" id="914151"/>
    <lineage>
        <taxon>Bacteria</taxon>
        <taxon>Pseudomonadati</taxon>
        <taxon>Pseudomonadota</taxon>
        <taxon>Gammaproteobacteria</taxon>
        <taxon>Aeromonadales</taxon>
        <taxon>Aeromonadaceae</taxon>
        <taxon>Oceanisphaera</taxon>
    </lineage>
</organism>
<evidence type="ECO:0000256" key="4">
    <source>
        <dbReference type="ARBA" id="ARBA00022679"/>
    </source>
</evidence>
<dbReference type="PANTHER" id="PTHR43646">
    <property type="entry name" value="GLYCOSYLTRANSFERASE"/>
    <property type="match status" value="1"/>
</dbReference>
<reference evidence="8" key="1">
    <citation type="journal article" date="2019" name="Int. J. Syst. Evol. Microbiol.">
        <title>The Global Catalogue of Microorganisms (GCM) 10K type strain sequencing project: providing services to taxonomists for standard genome sequencing and annotation.</title>
        <authorList>
            <consortium name="The Broad Institute Genomics Platform"/>
            <consortium name="The Broad Institute Genome Sequencing Center for Infectious Disease"/>
            <person name="Wu L."/>
            <person name="Ma J."/>
        </authorList>
    </citation>
    <scope>NUCLEOTIDE SEQUENCE [LARGE SCALE GENOMIC DNA]</scope>
    <source>
        <strain evidence="8">CCUG 60525</strain>
    </source>
</reference>
<evidence type="ECO:0000256" key="1">
    <source>
        <dbReference type="ARBA" id="ARBA00004236"/>
    </source>
</evidence>
<evidence type="ECO:0000259" key="6">
    <source>
        <dbReference type="Pfam" id="PF00535"/>
    </source>
</evidence>
<evidence type="ECO:0000256" key="3">
    <source>
        <dbReference type="ARBA" id="ARBA00022676"/>
    </source>
</evidence>
<dbReference type="PANTHER" id="PTHR43646:SF2">
    <property type="entry name" value="GLYCOSYLTRANSFERASE 2-LIKE DOMAIN-CONTAINING PROTEIN"/>
    <property type="match status" value="1"/>
</dbReference>
<name>A0ABW3KHE3_9GAMM</name>
<dbReference type="InterPro" id="IPR001173">
    <property type="entry name" value="Glyco_trans_2-like"/>
</dbReference>
<sequence>MTLSIIMPMLNEAKALPTTLTALQHKACYAELILVDGGSNDHSVAIAKHYGATVLTAPAGRAQQMNMGAEQATGDYLLFLHADTQLPSNFELLVRSALAQHQWGRFDVAINGQHPMLRVISVMMNLRSRWSGIATGDQALFVRRSAFKAVGGFPEQDLMEDIALSLRLKRLGPPACLRQKVLTSGRRWEQNGVWRTIWLMWWLRFAYWRGECPSKLARRYR</sequence>
<dbReference type="Gene3D" id="3.90.550.10">
    <property type="entry name" value="Spore Coat Polysaccharide Biosynthesis Protein SpsA, Chain A"/>
    <property type="match status" value="1"/>
</dbReference>
<keyword evidence="8" id="KW-1185">Reference proteome</keyword>
<dbReference type="EMBL" id="JBHTJS010000035">
    <property type="protein sequence ID" value="MFD1008250.1"/>
    <property type="molecule type" value="Genomic_DNA"/>
</dbReference>
<evidence type="ECO:0000256" key="5">
    <source>
        <dbReference type="ARBA" id="ARBA00023136"/>
    </source>
</evidence>
<evidence type="ECO:0000313" key="8">
    <source>
        <dbReference type="Proteomes" id="UP001597048"/>
    </source>
</evidence>
<feature type="domain" description="Glycosyltransferase 2-like" evidence="6">
    <location>
        <begin position="4"/>
        <end position="98"/>
    </location>
</feature>
<keyword evidence="3" id="KW-0328">Glycosyltransferase</keyword>
<keyword evidence="4" id="KW-0808">Transferase</keyword>
<evidence type="ECO:0000256" key="2">
    <source>
        <dbReference type="ARBA" id="ARBA00022475"/>
    </source>
</evidence>
<proteinExistence type="predicted"/>
<dbReference type="NCBIfam" id="TIGR04283">
    <property type="entry name" value="glyco_like_mftF"/>
    <property type="match status" value="1"/>
</dbReference>
<dbReference type="InterPro" id="IPR029044">
    <property type="entry name" value="Nucleotide-diphossugar_trans"/>
</dbReference>
<dbReference type="RefSeq" id="WP_379558232.1">
    <property type="nucleotide sequence ID" value="NZ_JBHTJS010000035.1"/>
</dbReference>
<keyword evidence="2" id="KW-1003">Cell membrane</keyword>
<dbReference type="CDD" id="cd02522">
    <property type="entry name" value="GT_2_like_a"/>
    <property type="match status" value="1"/>
</dbReference>
<protein>
    <submittedName>
        <fullName evidence="7">TIGR04283 family arsenosugar biosynthesis glycosyltransferase</fullName>
    </submittedName>
</protein>
<dbReference type="InterPro" id="IPR026461">
    <property type="entry name" value="Trfase_2_rSAM/seldom_assoc"/>
</dbReference>
<evidence type="ECO:0000313" key="7">
    <source>
        <dbReference type="EMBL" id="MFD1008250.1"/>
    </source>
</evidence>
<dbReference type="SUPFAM" id="SSF53448">
    <property type="entry name" value="Nucleotide-diphospho-sugar transferases"/>
    <property type="match status" value="1"/>
</dbReference>
<dbReference type="Proteomes" id="UP001597048">
    <property type="component" value="Unassembled WGS sequence"/>
</dbReference>
<comment type="subcellular location">
    <subcellularLocation>
        <location evidence="1">Cell membrane</location>
    </subcellularLocation>
</comment>
<dbReference type="Pfam" id="PF00535">
    <property type="entry name" value="Glycos_transf_2"/>
    <property type="match status" value="1"/>
</dbReference>
<gene>
    <name evidence="7" type="ORF">ACFQ1C_08800</name>
</gene>